<evidence type="ECO:0000259" key="1">
    <source>
        <dbReference type="PROSITE" id="PS00028"/>
    </source>
</evidence>
<comment type="caution">
    <text evidence="2">The sequence shown here is derived from an EMBL/GenBank/DDBJ whole genome shotgun (WGS) entry which is preliminary data.</text>
</comment>
<reference evidence="2 3" key="1">
    <citation type="submission" date="2016-07" db="EMBL/GenBank/DDBJ databases">
        <title>Pervasive Adenine N6-methylation of Active Genes in Fungi.</title>
        <authorList>
            <consortium name="DOE Joint Genome Institute"/>
            <person name="Mondo S.J."/>
            <person name="Dannebaum R.O."/>
            <person name="Kuo R.C."/>
            <person name="Labutti K."/>
            <person name="Haridas S."/>
            <person name="Kuo A."/>
            <person name="Salamov A."/>
            <person name="Ahrendt S.R."/>
            <person name="Lipzen A."/>
            <person name="Sullivan W."/>
            <person name="Andreopoulos W.B."/>
            <person name="Clum A."/>
            <person name="Lindquist E."/>
            <person name="Daum C."/>
            <person name="Ramamoorthy G.K."/>
            <person name="Gryganskyi A."/>
            <person name="Culley D."/>
            <person name="Magnuson J.K."/>
            <person name="James T.Y."/>
            <person name="O'Malley M.A."/>
            <person name="Stajich J.E."/>
            <person name="Spatafora J.W."/>
            <person name="Visel A."/>
            <person name="Grigoriev I.V."/>
        </authorList>
    </citation>
    <scope>NUCLEOTIDE SEQUENCE [LARGE SCALE GENOMIC DNA]</scope>
    <source>
        <strain evidence="2 3">NRRL 1336</strain>
    </source>
</reference>
<dbReference type="Proteomes" id="UP000193560">
    <property type="component" value="Unassembled WGS sequence"/>
</dbReference>
<name>A0A1X2I172_9FUNG</name>
<dbReference type="PROSITE" id="PS00028">
    <property type="entry name" value="ZINC_FINGER_C2H2_1"/>
    <property type="match status" value="1"/>
</dbReference>
<feature type="domain" description="C2H2-type" evidence="1">
    <location>
        <begin position="44"/>
        <end position="64"/>
    </location>
</feature>
<protein>
    <recommendedName>
        <fullName evidence="1">C2H2-type domain-containing protein</fullName>
    </recommendedName>
</protein>
<organism evidence="2 3">
    <name type="scientific">Absidia repens</name>
    <dbReference type="NCBI Taxonomy" id="90262"/>
    <lineage>
        <taxon>Eukaryota</taxon>
        <taxon>Fungi</taxon>
        <taxon>Fungi incertae sedis</taxon>
        <taxon>Mucoromycota</taxon>
        <taxon>Mucoromycotina</taxon>
        <taxon>Mucoromycetes</taxon>
        <taxon>Mucorales</taxon>
        <taxon>Cunninghamellaceae</taxon>
        <taxon>Absidia</taxon>
    </lineage>
</organism>
<evidence type="ECO:0000313" key="3">
    <source>
        <dbReference type="Proteomes" id="UP000193560"/>
    </source>
</evidence>
<sequence>MSNTISVGSWPRLSIVKAKEKIKTKKKNKKWGAPTIKSHHNAHCHTCTVQYKHRRHHHQHHHHHSWLHPWIGLYMLSVQCCYK</sequence>
<proteinExistence type="predicted"/>
<dbReference type="EMBL" id="MCGE01000036">
    <property type="protein sequence ID" value="ORZ07134.1"/>
    <property type="molecule type" value="Genomic_DNA"/>
</dbReference>
<keyword evidence="3" id="KW-1185">Reference proteome</keyword>
<evidence type="ECO:0000313" key="2">
    <source>
        <dbReference type="EMBL" id="ORZ07134.1"/>
    </source>
</evidence>
<accession>A0A1X2I172</accession>
<dbReference type="InterPro" id="IPR013087">
    <property type="entry name" value="Znf_C2H2_type"/>
</dbReference>
<dbReference type="AlphaFoldDB" id="A0A1X2I172"/>
<gene>
    <name evidence="2" type="ORF">BCR42DRAFT_426413</name>
</gene>